<keyword evidence="1" id="KW-0813">Transport</keyword>
<dbReference type="PROSITE" id="PS51099">
    <property type="entry name" value="PTS_EIIB_TYPE_2"/>
    <property type="match status" value="1"/>
</dbReference>
<evidence type="ECO:0000259" key="8">
    <source>
        <dbReference type="PROSITE" id="PS51099"/>
    </source>
</evidence>
<dbReference type="InterPro" id="IPR013011">
    <property type="entry name" value="PTS_EIIB_2"/>
</dbReference>
<proteinExistence type="predicted"/>
<gene>
    <name evidence="9" type="ORF">ALO_05448</name>
</gene>
<dbReference type="eggNOG" id="COG1445">
    <property type="taxonomic scope" value="Bacteria"/>
</dbReference>
<keyword evidence="2" id="KW-0597">Phosphoprotein</keyword>
<comment type="caution">
    <text evidence="9">The sequence shown here is derived from an EMBL/GenBank/DDBJ whole genome shotgun (WGS) entry which is preliminary data.</text>
</comment>
<dbReference type="InterPro" id="IPR036095">
    <property type="entry name" value="PTS_EIIB-like_sf"/>
</dbReference>
<evidence type="ECO:0000256" key="3">
    <source>
        <dbReference type="ARBA" id="ARBA00022597"/>
    </source>
</evidence>
<dbReference type="GO" id="GO:0005886">
    <property type="term" value="C:plasma membrane"/>
    <property type="evidence" value="ECO:0007669"/>
    <property type="project" value="TreeGrafter"/>
</dbReference>
<keyword evidence="7" id="KW-0732">Signal</keyword>
<evidence type="ECO:0000256" key="1">
    <source>
        <dbReference type="ARBA" id="ARBA00022448"/>
    </source>
</evidence>
<dbReference type="RefSeq" id="WP_004093583.1">
    <property type="nucleotide sequence ID" value="NZ_AFGF01000040.1"/>
</dbReference>
<evidence type="ECO:0000256" key="6">
    <source>
        <dbReference type="ARBA" id="ARBA00022777"/>
    </source>
</evidence>
<feature type="signal peptide" evidence="7">
    <location>
        <begin position="1"/>
        <end position="21"/>
    </location>
</feature>
<evidence type="ECO:0000256" key="2">
    <source>
        <dbReference type="ARBA" id="ARBA00022553"/>
    </source>
</evidence>
<evidence type="ECO:0000256" key="4">
    <source>
        <dbReference type="ARBA" id="ARBA00022679"/>
    </source>
</evidence>
<keyword evidence="4" id="KW-0808">Transferase</keyword>
<dbReference type="GO" id="GO:0009401">
    <property type="term" value="P:phosphoenolpyruvate-dependent sugar phosphotransferase system"/>
    <property type="evidence" value="ECO:0007669"/>
    <property type="project" value="UniProtKB-KW"/>
</dbReference>
<sequence length="105" mass="11337">MAKKLIALCACPMGLAHTFMAAEAIRKTAVAMGYEVKVETQGADGIKNELTAADIREADIIIHAVGVTPQGLERFEGLAVYEVGLQDIIKNPQDILKEIEADLEQ</sequence>
<dbReference type="SUPFAM" id="SSF52794">
    <property type="entry name" value="PTS system IIB component-like"/>
    <property type="match status" value="1"/>
</dbReference>
<dbReference type="STRING" id="1009370.ALO_05448"/>
<keyword evidence="6" id="KW-0418">Kinase</keyword>
<dbReference type="GO" id="GO:0022877">
    <property type="term" value="F:protein-N(PI)-phosphohistidine-fructose phosphotransferase system transporter activity"/>
    <property type="evidence" value="ECO:0007669"/>
    <property type="project" value="InterPro"/>
</dbReference>
<dbReference type="NCBIfam" id="TIGR00829">
    <property type="entry name" value="FRU"/>
    <property type="match status" value="1"/>
</dbReference>
<evidence type="ECO:0000256" key="7">
    <source>
        <dbReference type="SAM" id="SignalP"/>
    </source>
</evidence>
<feature type="domain" description="PTS EIIB type-2" evidence="8">
    <location>
        <begin position="5"/>
        <end position="101"/>
    </location>
</feature>
<dbReference type="EMBL" id="AFGF01000040">
    <property type="protein sequence ID" value="EGO65021.1"/>
    <property type="molecule type" value="Genomic_DNA"/>
</dbReference>
<dbReference type="Pfam" id="PF02302">
    <property type="entry name" value="PTS_IIB"/>
    <property type="match status" value="1"/>
</dbReference>
<dbReference type="PANTHER" id="PTHR30505">
    <property type="entry name" value="FRUCTOSE-LIKE PERMEASE"/>
    <property type="match status" value="1"/>
</dbReference>
<dbReference type="InterPro" id="IPR050864">
    <property type="entry name" value="Bacterial_PTS_Sugar_Transport"/>
</dbReference>
<keyword evidence="3" id="KW-0762">Sugar transport</keyword>
<protein>
    <submittedName>
        <fullName evidence="9">PTS system transporter subunit IIB</fullName>
    </submittedName>
</protein>
<organism evidence="9 10">
    <name type="scientific">Acetonema longum DSM 6540</name>
    <dbReference type="NCBI Taxonomy" id="1009370"/>
    <lineage>
        <taxon>Bacteria</taxon>
        <taxon>Bacillati</taxon>
        <taxon>Bacillota</taxon>
        <taxon>Negativicutes</taxon>
        <taxon>Acetonemataceae</taxon>
        <taxon>Acetonema</taxon>
    </lineage>
</organism>
<dbReference type="InterPro" id="IPR003353">
    <property type="entry name" value="PTS_IIB_fruc"/>
</dbReference>
<dbReference type="PANTHER" id="PTHR30505:SF0">
    <property type="entry name" value="FRUCTOSE-LIKE PTS SYSTEM EIIBC COMPONENT-RELATED"/>
    <property type="match status" value="1"/>
</dbReference>
<keyword evidence="10" id="KW-1185">Reference proteome</keyword>
<feature type="chain" id="PRO_5003366180" evidence="7">
    <location>
        <begin position="22"/>
        <end position="105"/>
    </location>
</feature>
<reference evidence="9 10" key="1">
    <citation type="journal article" date="2011" name="EMBO J.">
        <title>Structural diversity of bacterial flagellar motors.</title>
        <authorList>
            <person name="Chen S."/>
            <person name="Beeby M."/>
            <person name="Murphy G.E."/>
            <person name="Leadbetter J.R."/>
            <person name="Hendrixson D.R."/>
            <person name="Briegel A."/>
            <person name="Li Z."/>
            <person name="Shi J."/>
            <person name="Tocheva E.I."/>
            <person name="Muller A."/>
            <person name="Dobro M.J."/>
            <person name="Jensen G.J."/>
        </authorList>
    </citation>
    <scope>NUCLEOTIDE SEQUENCE [LARGE SCALE GENOMIC DNA]</scope>
    <source>
        <strain evidence="9 10">DSM 6540</strain>
    </source>
</reference>
<dbReference type="OrthoDB" id="9782569at2"/>
<dbReference type="AlphaFoldDB" id="F7NGA3"/>
<name>F7NGA3_9FIRM</name>
<dbReference type="GO" id="GO:0016301">
    <property type="term" value="F:kinase activity"/>
    <property type="evidence" value="ECO:0007669"/>
    <property type="project" value="UniProtKB-KW"/>
</dbReference>
<dbReference type="Gene3D" id="3.40.50.2300">
    <property type="match status" value="1"/>
</dbReference>
<dbReference type="CDD" id="cd05569">
    <property type="entry name" value="PTS_IIB_fructose"/>
    <property type="match status" value="1"/>
</dbReference>
<evidence type="ECO:0000313" key="9">
    <source>
        <dbReference type="EMBL" id="EGO65021.1"/>
    </source>
</evidence>
<evidence type="ECO:0000256" key="5">
    <source>
        <dbReference type="ARBA" id="ARBA00022683"/>
    </source>
</evidence>
<dbReference type="Proteomes" id="UP000003240">
    <property type="component" value="Unassembled WGS sequence"/>
</dbReference>
<keyword evidence="5" id="KW-0598">Phosphotransferase system</keyword>
<dbReference type="InterPro" id="IPR003501">
    <property type="entry name" value="PTS_EIIB_2/3"/>
</dbReference>
<dbReference type="GO" id="GO:0090563">
    <property type="term" value="F:protein-phosphocysteine-sugar phosphotransferase activity"/>
    <property type="evidence" value="ECO:0007669"/>
    <property type="project" value="TreeGrafter"/>
</dbReference>
<evidence type="ECO:0000313" key="10">
    <source>
        <dbReference type="Proteomes" id="UP000003240"/>
    </source>
</evidence>
<accession>F7NGA3</accession>